<dbReference type="EMBL" id="JAEPRB010000073">
    <property type="protein sequence ID" value="KAG2222867.1"/>
    <property type="molecule type" value="Genomic_DNA"/>
</dbReference>
<evidence type="ECO:0000256" key="1">
    <source>
        <dbReference type="SAM" id="MobiDB-lite"/>
    </source>
</evidence>
<comment type="caution">
    <text evidence="2">The sequence shown here is derived from an EMBL/GenBank/DDBJ whole genome shotgun (WGS) entry which is preliminary data.</text>
</comment>
<gene>
    <name evidence="2" type="ORF">INT45_000482</name>
</gene>
<evidence type="ECO:0000313" key="3">
    <source>
        <dbReference type="Proteomes" id="UP000646827"/>
    </source>
</evidence>
<feature type="region of interest" description="Disordered" evidence="1">
    <location>
        <begin position="120"/>
        <end position="142"/>
    </location>
</feature>
<proteinExistence type="predicted"/>
<keyword evidence="3" id="KW-1185">Reference proteome</keyword>
<dbReference type="OrthoDB" id="2278560at2759"/>
<accession>A0A8H7S700</accession>
<organism evidence="2 3">
    <name type="scientific">Circinella minor</name>
    <dbReference type="NCBI Taxonomy" id="1195481"/>
    <lineage>
        <taxon>Eukaryota</taxon>
        <taxon>Fungi</taxon>
        <taxon>Fungi incertae sedis</taxon>
        <taxon>Mucoromycota</taxon>
        <taxon>Mucoromycotina</taxon>
        <taxon>Mucoromycetes</taxon>
        <taxon>Mucorales</taxon>
        <taxon>Lichtheimiaceae</taxon>
        <taxon>Circinella</taxon>
    </lineage>
</organism>
<reference evidence="2 3" key="1">
    <citation type="submission" date="2020-12" db="EMBL/GenBank/DDBJ databases">
        <title>Metabolic potential, ecology and presence of endohyphal bacteria is reflected in genomic diversity of Mucoromycotina.</title>
        <authorList>
            <person name="Muszewska A."/>
            <person name="Okrasinska A."/>
            <person name="Steczkiewicz K."/>
            <person name="Drgas O."/>
            <person name="Orlowska M."/>
            <person name="Perlinska-Lenart U."/>
            <person name="Aleksandrzak-Piekarczyk T."/>
            <person name="Szatraj K."/>
            <person name="Zielenkiewicz U."/>
            <person name="Pilsyk S."/>
            <person name="Malc E."/>
            <person name="Mieczkowski P."/>
            <person name="Kruszewska J.S."/>
            <person name="Biernat P."/>
            <person name="Pawlowska J."/>
        </authorList>
    </citation>
    <scope>NUCLEOTIDE SEQUENCE [LARGE SCALE GENOMIC DNA]</scope>
    <source>
        <strain evidence="2 3">CBS 142.35</strain>
    </source>
</reference>
<protein>
    <submittedName>
        <fullName evidence="2">Uncharacterized protein</fullName>
    </submittedName>
</protein>
<dbReference type="AlphaFoldDB" id="A0A8H7S700"/>
<name>A0A8H7S700_9FUNG</name>
<evidence type="ECO:0000313" key="2">
    <source>
        <dbReference type="EMBL" id="KAG2222867.1"/>
    </source>
</evidence>
<feature type="compositionally biased region" description="Acidic residues" evidence="1">
    <location>
        <begin position="120"/>
        <end position="130"/>
    </location>
</feature>
<sequence length="142" mass="16704">MPYSENEAPSFSRDRHRLIKWRMHWLPSYPLKDCRCGYKEAKREHYSKCPLLTNLLLDLTNKYGTIPPLIYPMQPLDFILNNTPKSEIGLSSEKWKVVWPALIRVLREIDILTHPDEIFDEDEPAPEEALELPITNTTQNEQ</sequence>
<dbReference type="Proteomes" id="UP000646827">
    <property type="component" value="Unassembled WGS sequence"/>
</dbReference>